<feature type="transmembrane region" description="Helical" evidence="2">
    <location>
        <begin position="104"/>
        <end position="127"/>
    </location>
</feature>
<dbReference type="RefSeq" id="WP_007494536.1">
    <property type="nucleotide sequence ID" value="NZ_AGBF01000027.1"/>
</dbReference>
<feature type="region of interest" description="Disordered" evidence="1">
    <location>
        <begin position="747"/>
        <end position="769"/>
    </location>
</feature>
<keyword evidence="2" id="KW-0812">Transmembrane</keyword>
<keyword evidence="2" id="KW-0472">Membrane</keyword>
<feature type="compositionally biased region" description="Low complexity" evidence="1">
    <location>
        <begin position="753"/>
        <end position="769"/>
    </location>
</feature>
<keyword evidence="4" id="KW-1185">Reference proteome</keyword>
<evidence type="ECO:0000313" key="4">
    <source>
        <dbReference type="Proteomes" id="UP000004217"/>
    </source>
</evidence>
<reference evidence="3 4" key="1">
    <citation type="submission" date="2011-08" db="EMBL/GenBank/DDBJ databases">
        <authorList>
            <person name="Lin Y."/>
            <person name="Hao X."/>
            <person name="Johnstone L."/>
            <person name="Miller S.J."/>
            <person name="Wei G."/>
            <person name="Rensing C."/>
        </authorList>
    </citation>
    <scope>NUCLEOTIDE SEQUENCE [LARGE SCALE GENOMIC DNA]</scope>
    <source>
        <strain evidence="3 4">K42</strain>
    </source>
</reference>
<dbReference type="OrthoDB" id="3078176at2"/>
<feature type="region of interest" description="Disordered" evidence="1">
    <location>
        <begin position="181"/>
        <end position="203"/>
    </location>
</feature>
<feature type="transmembrane region" description="Helical" evidence="2">
    <location>
        <begin position="147"/>
        <end position="167"/>
    </location>
</feature>
<dbReference type="AlphaFoldDB" id="G2GA30"/>
<evidence type="ECO:0000256" key="2">
    <source>
        <dbReference type="SAM" id="Phobius"/>
    </source>
</evidence>
<dbReference type="Proteomes" id="UP000004217">
    <property type="component" value="Unassembled WGS sequence"/>
</dbReference>
<dbReference type="EMBL" id="AGBF01000027">
    <property type="protein sequence ID" value="EGX59622.1"/>
    <property type="molecule type" value="Genomic_DNA"/>
</dbReference>
<keyword evidence="2" id="KW-1133">Transmembrane helix</keyword>
<comment type="caution">
    <text evidence="3">The sequence shown here is derived from an EMBL/GenBank/DDBJ whole genome shotgun (WGS) entry which is preliminary data.</text>
</comment>
<feature type="transmembrane region" description="Helical" evidence="2">
    <location>
        <begin position="74"/>
        <end position="97"/>
    </location>
</feature>
<feature type="transmembrane region" description="Helical" evidence="2">
    <location>
        <begin position="350"/>
        <end position="377"/>
    </location>
</feature>
<feature type="transmembrane region" description="Helical" evidence="2">
    <location>
        <begin position="315"/>
        <end position="338"/>
    </location>
</feature>
<protein>
    <submittedName>
        <fullName evidence="3">Uncharacterized protein</fullName>
    </submittedName>
</protein>
<feature type="transmembrane region" description="Helical" evidence="2">
    <location>
        <begin position="270"/>
        <end position="295"/>
    </location>
</feature>
<evidence type="ECO:0000256" key="1">
    <source>
        <dbReference type="SAM" id="MobiDB-lite"/>
    </source>
</evidence>
<accession>G2GA30</accession>
<proteinExistence type="predicted"/>
<organism evidence="3 4">
    <name type="scientific">Streptomyces zinciresistens K42</name>
    <dbReference type="NCBI Taxonomy" id="700597"/>
    <lineage>
        <taxon>Bacteria</taxon>
        <taxon>Bacillati</taxon>
        <taxon>Actinomycetota</taxon>
        <taxon>Actinomycetes</taxon>
        <taxon>Kitasatosporales</taxon>
        <taxon>Streptomycetaceae</taxon>
        <taxon>Streptomyces</taxon>
    </lineage>
</organism>
<gene>
    <name evidence="3" type="ORF">SZN_11753</name>
</gene>
<evidence type="ECO:0000313" key="3">
    <source>
        <dbReference type="EMBL" id="EGX59622.1"/>
    </source>
</evidence>
<sequence length="769" mass="81550">MKVVRGRASRTPSLLRGRLALFLLLLTAAGSPWAQRPLREYFLIHYIDGEPTRSLLMAAFTPAWEYRAFYYGGAGYLFGNLVAALVLFTGIALLPALLPARLPVWLRCLAAGVLVTEACALFAWAVPELFRPDARYIDFSGEVLADLMRSGLLFGLAAGLLLALLSAGPAGPYAASSAGAATAPARRRREGGPGMTTAPVRTPVGSEPGDVTRYLCAAAHLDEDFADRVVDEVLADEAGAVAPSPDVDLVAVVRHSLAARDLRQRRDLRLAAAFAAVAVLAPLWLLAVATVPAAARRAASDARSGLATRGHRQPGHRALVAAGVSAALALLILCSLAVSLPALSPPGFAGWLLGAYLGGVPAVLAAVGATAFAYAAVVRHDLDTDLLLRTTMTREAFPRRPRPSVPQRKWIAERLKAVREAQTGNVTVYSGFSPFVGYANTRSTWSVAVPLLPAGDPAGQRRDGPRAFTVPEIVDHVRERLRSVAARGVTGEAAGDGGEALGALVVEDRVFASGVAVGDDERFVKPARPAPAARLSPEEVERIMLSPTGAVRHYLSVHVPLWGGDVVPSVFLHFSTAGRTLHLHCDNHALGPVRAAYHAVDRLRGPLGPGARRGLLLDAMARTGGALLASPVRVLRYVRFETRHSRRAADELKAREQDPVYDHGARVSIREMALSPDYHNYFQVVDAGRVTALAGRHALAAIREFLDARGYDTTDFRAQQQTILNQGVIQQGGTSIVGNQAIGSGAHATQHIPQQSGPAAQSAAAGSDT</sequence>
<name>G2GA30_9ACTN</name>
<dbReference type="PATRIC" id="fig|700597.3.peg.2301"/>